<dbReference type="InParanoid" id="F4R994"/>
<dbReference type="Proteomes" id="UP000001072">
    <property type="component" value="Unassembled WGS sequence"/>
</dbReference>
<dbReference type="GeneID" id="18936211"/>
<name>F4R994_MELLP</name>
<organism evidence="2">
    <name type="scientific">Melampsora larici-populina (strain 98AG31 / pathotype 3-4-7)</name>
    <name type="common">Poplar leaf rust fungus</name>
    <dbReference type="NCBI Taxonomy" id="747676"/>
    <lineage>
        <taxon>Eukaryota</taxon>
        <taxon>Fungi</taxon>
        <taxon>Dikarya</taxon>
        <taxon>Basidiomycota</taxon>
        <taxon>Pucciniomycotina</taxon>
        <taxon>Pucciniomycetes</taxon>
        <taxon>Pucciniales</taxon>
        <taxon>Melampsoraceae</taxon>
        <taxon>Melampsora</taxon>
    </lineage>
</organism>
<evidence type="ECO:0000313" key="2">
    <source>
        <dbReference type="Proteomes" id="UP000001072"/>
    </source>
</evidence>
<gene>
    <name evidence="1" type="ORF">MELLADRAFT_92338</name>
</gene>
<proteinExistence type="predicted"/>
<reference evidence="2" key="1">
    <citation type="journal article" date="2011" name="Proc. Natl. Acad. Sci. U.S.A.">
        <title>Obligate biotrophy features unraveled by the genomic analysis of rust fungi.</title>
        <authorList>
            <person name="Duplessis S."/>
            <person name="Cuomo C.A."/>
            <person name="Lin Y.-C."/>
            <person name="Aerts A."/>
            <person name="Tisserant E."/>
            <person name="Veneault-Fourrey C."/>
            <person name="Joly D.L."/>
            <person name="Hacquard S."/>
            <person name="Amselem J."/>
            <person name="Cantarel B.L."/>
            <person name="Chiu R."/>
            <person name="Coutinho P.M."/>
            <person name="Feau N."/>
            <person name="Field M."/>
            <person name="Frey P."/>
            <person name="Gelhaye E."/>
            <person name="Goldberg J."/>
            <person name="Grabherr M.G."/>
            <person name="Kodira C.D."/>
            <person name="Kohler A."/>
            <person name="Kuees U."/>
            <person name="Lindquist E.A."/>
            <person name="Lucas S.M."/>
            <person name="Mago R."/>
            <person name="Mauceli E."/>
            <person name="Morin E."/>
            <person name="Murat C."/>
            <person name="Pangilinan J.L."/>
            <person name="Park R."/>
            <person name="Pearson M."/>
            <person name="Quesneville H."/>
            <person name="Rouhier N."/>
            <person name="Sakthikumar S."/>
            <person name="Salamov A.A."/>
            <person name="Schmutz J."/>
            <person name="Selles B."/>
            <person name="Shapiro H."/>
            <person name="Tanguay P."/>
            <person name="Tuskan G.A."/>
            <person name="Henrissat B."/>
            <person name="Van de Peer Y."/>
            <person name="Rouze P."/>
            <person name="Ellis J.G."/>
            <person name="Dodds P.N."/>
            <person name="Schein J.E."/>
            <person name="Zhong S."/>
            <person name="Hamelin R.C."/>
            <person name="Grigoriev I.V."/>
            <person name="Szabo L.J."/>
            <person name="Martin F."/>
        </authorList>
    </citation>
    <scope>NUCLEOTIDE SEQUENCE [LARGE SCALE GENOMIC DNA]</scope>
    <source>
        <strain evidence="2">98AG31 / pathotype 3-4-7</strain>
    </source>
</reference>
<dbReference type="RefSeq" id="XP_007405795.1">
    <property type="nucleotide sequence ID" value="XM_007405733.1"/>
</dbReference>
<dbReference type="KEGG" id="mlr:MELLADRAFT_92338"/>
<protein>
    <submittedName>
        <fullName evidence="1">Uncharacterized protein</fullName>
    </submittedName>
</protein>
<dbReference type="OrthoDB" id="2658401at2759"/>
<dbReference type="EMBL" id="GL883093">
    <property type="protein sequence ID" value="EGG11193.1"/>
    <property type="molecule type" value="Genomic_DNA"/>
</dbReference>
<dbReference type="VEuPathDB" id="FungiDB:MELLADRAFT_92338"/>
<dbReference type="HOGENOM" id="CLU_058865_1_0_1"/>
<evidence type="ECO:0000313" key="1">
    <source>
        <dbReference type="EMBL" id="EGG11193.1"/>
    </source>
</evidence>
<dbReference type="AlphaFoldDB" id="F4R994"/>
<sequence>MSVLTMLPSKPCLEQPMHFSEGAGVRSLKAQNREVALWLPKRNSGSYQAITDYTKFLIGRFGSRAPYPTSPDTSELHSLPNVNSETIMADLSVFGVDLPPPTPSQQTITLLPRQDTCWITYRRFFIQDLALFGIPRATLAWESPLSSPWNEMMLAFLVKHWKWAMMQGAFNRYSVDNKYSTDEIFRAVIERWHRGRTSQDEKYRRRKMKNQRRATISSQIFRYRQDALEEFIELEDKELLPAALNLLPRASCCSDTEDDGPGKPRAVGMVWRSQEYSDLLHLLDTLSFNQQKAKHGARWGARRLDMRRSPAIQISSKGKAPRNLPSNCYCPVWKEAFGESQKQLLTQNPASAVLPLLISKIRTSLL</sequence>
<keyword evidence="2" id="KW-1185">Reference proteome</keyword>
<accession>F4R994</accession>